<dbReference type="EMBL" id="CP026304">
    <property type="protein sequence ID" value="AVZ76784.1"/>
    <property type="molecule type" value="Genomic_DNA"/>
</dbReference>
<accession>A0A2R4TCE8</accession>
<evidence type="ECO:0000313" key="3">
    <source>
        <dbReference type="Proteomes" id="UP000244201"/>
    </source>
</evidence>
<evidence type="ECO:0000313" key="2">
    <source>
        <dbReference type="EMBL" id="AVZ76784.1"/>
    </source>
</evidence>
<reference evidence="2 3" key="1">
    <citation type="submission" date="2018-01" db="EMBL/GenBank/DDBJ databases">
        <title>Complete genome sequence of Streptomyces lunaelactis MM109T, a Ferroverdin A producer isolated from cave moonmilk deposits.</title>
        <authorList>
            <person name="Naome A."/>
            <person name="Martinet L."/>
            <person name="Maciejewska M."/>
            <person name="Anderssen S."/>
            <person name="Adam D."/>
            <person name="Tenconi E."/>
            <person name="Deflandre B."/>
            <person name="Arguelles-Arias A."/>
            <person name="Calusinska M."/>
            <person name="Copieters W."/>
            <person name="Karim L."/>
            <person name="Hanikenne M."/>
            <person name="Baurain D."/>
            <person name="van Wezel G."/>
            <person name="Smargiasso N."/>
            <person name="de Pauw E."/>
            <person name="Delfosse P."/>
            <person name="Rigali S."/>
        </authorList>
    </citation>
    <scope>NUCLEOTIDE SEQUENCE [LARGE SCALE GENOMIC DNA]</scope>
    <source>
        <strain evidence="2 3">MM109</strain>
    </source>
</reference>
<feature type="region of interest" description="Disordered" evidence="1">
    <location>
        <begin position="1"/>
        <end position="43"/>
    </location>
</feature>
<feature type="compositionally biased region" description="Basic and acidic residues" evidence="1">
    <location>
        <begin position="1"/>
        <end position="16"/>
    </location>
</feature>
<dbReference type="KEGG" id="slk:SLUN_35950"/>
<keyword evidence="3" id="KW-1185">Reference proteome</keyword>
<dbReference type="Proteomes" id="UP000244201">
    <property type="component" value="Chromosome"/>
</dbReference>
<organism evidence="2 3">
    <name type="scientific">Streptomyces lunaelactis</name>
    <dbReference type="NCBI Taxonomy" id="1535768"/>
    <lineage>
        <taxon>Bacteria</taxon>
        <taxon>Bacillati</taxon>
        <taxon>Actinomycetota</taxon>
        <taxon>Actinomycetes</taxon>
        <taxon>Kitasatosporales</taxon>
        <taxon>Streptomycetaceae</taxon>
        <taxon>Streptomyces</taxon>
    </lineage>
</organism>
<name>A0A2R4TCE8_9ACTN</name>
<evidence type="ECO:0000256" key="1">
    <source>
        <dbReference type="SAM" id="MobiDB-lite"/>
    </source>
</evidence>
<feature type="compositionally biased region" description="Low complexity" evidence="1">
    <location>
        <begin position="17"/>
        <end position="30"/>
    </location>
</feature>
<gene>
    <name evidence="2" type="ORF">SLUN_35950</name>
</gene>
<protein>
    <submittedName>
        <fullName evidence="2">Uncharacterized protein</fullName>
    </submittedName>
</protein>
<sequence>MGDLADVRAAADRAGCDRPTTTRSAPSAAADSCRVAEPGTGFSTTSTVWNFCRHGSSMSPCA</sequence>
<proteinExistence type="predicted"/>
<dbReference type="AlphaFoldDB" id="A0A2R4TCE8"/>